<dbReference type="EMBL" id="SPLM01000073">
    <property type="protein sequence ID" value="TMW62611.1"/>
    <property type="molecule type" value="Genomic_DNA"/>
</dbReference>
<protein>
    <submittedName>
        <fullName evidence="3">Uncharacterized protein</fullName>
    </submittedName>
</protein>
<feature type="transmembrane region" description="Helical" evidence="2">
    <location>
        <begin position="6"/>
        <end position="26"/>
    </location>
</feature>
<dbReference type="Proteomes" id="UP000794436">
    <property type="component" value="Unassembled WGS sequence"/>
</dbReference>
<keyword evidence="4" id="KW-1185">Reference proteome</keyword>
<feature type="region of interest" description="Disordered" evidence="1">
    <location>
        <begin position="95"/>
        <end position="118"/>
    </location>
</feature>
<evidence type="ECO:0000256" key="1">
    <source>
        <dbReference type="SAM" id="MobiDB-lite"/>
    </source>
</evidence>
<accession>A0A8K1FHD8</accession>
<keyword evidence="2" id="KW-0472">Membrane</keyword>
<evidence type="ECO:0000256" key="2">
    <source>
        <dbReference type="SAM" id="Phobius"/>
    </source>
</evidence>
<evidence type="ECO:0000313" key="4">
    <source>
        <dbReference type="Proteomes" id="UP000794436"/>
    </source>
</evidence>
<reference evidence="3" key="1">
    <citation type="submission" date="2019-03" db="EMBL/GenBank/DDBJ databases">
        <title>Long read genome sequence of the mycoparasitic Pythium oligandrum ATCC 38472 isolated from sugarbeet rhizosphere.</title>
        <authorList>
            <person name="Gaulin E."/>
        </authorList>
    </citation>
    <scope>NUCLEOTIDE SEQUENCE</scope>
    <source>
        <strain evidence="3">ATCC 38472_TT</strain>
    </source>
</reference>
<gene>
    <name evidence="3" type="ORF">Poli38472_005229</name>
</gene>
<keyword evidence="2" id="KW-1133">Transmembrane helix</keyword>
<organism evidence="3 4">
    <name type="scientific">Pythium oligandrum</name>
    <name type="common">Mycoparasitic fungus</name>
    <dbReference type="NCBI Taxonomy" id="41045"/>
    <lineage>
        <taxon>Eukaryota</taxon>
        <taxon>Sar</taxon>
        <taxon>Stramenopiles</taxon>
        <taxon>Oomycota</taxon>
        <taxon>Peronosporomycetes</taxon>
        <taxon>Pythiales</taxon>
        <taxon>Pythiaceae</taxon>
        <taxon>Pythium</taxon>
    </lineage>
</organism>
<proteinExistence type="predicted"/>
<dbReference type="AlphaFoldDB" id="A0A8K1FHD8"/>
<name>A0A8K1FHD8_PYTOL</name>
<comment type="caution">
    <text evidence="3">The sequence shown here is derived from an EMBL/GenBank/DDBJ whole genome shotgun (WGS) entry which is preliminary data.</text>
</comment>
<evidence type="ECO:0000313" key="3">
    <source>
        <dbReference type="EMBL" id="TMW62611.1"/>
    </source>
</evidence>
<sequence length="118" mass="13488">MQHQQAIISVNVMLAFVFPAYNYVFIRLSPSLQTWFALLFPEIKLVARNAVSPFCYYIEDFKPEVVIFHLEVFHAFFVSISLTSGYHCSCQADRRDPHANPRVSTETSRSPGHLHAAV</sequence>
<keyword evidence="2" id="KW-0812">Transmembrane</keyword>